<dbReference type="SMART" id="SM00342">
    <property type="entry name" value="HTH_ARAC"/>
    <property type="match status" value="1"/>
</dbReference>
<comment type="caution">
    <text evidence="7">The sequence shown here is derived from an EMBL/GenBank/DDBJ whole genome shotgun (WGS) entry which is preliminary data.</text>
</comment>
<evidence type="ECO:0000313" key="7">
    <source>
        <dbReference type="EMBL" id="PWK86729.1"/>
    </source>
</evidence>
<dbReference type="AlphaFoldDB" id="A0A316I171"/>
<dbReference type="SUPFAM" id="SSF51215">
    <property type="entry name" value="Regulatory protein AraC"/>
    <property type="match status" value="1"/>
</dbReference>
<dbReference type="Proteomes" id="UP000245812">
    <property type="component" value="Unassembled WGS sequence"/>
</dbReference>
<feature type="domain" description="HTH araC/xylS-type" evidence="6">
    <location>
        <begin position="162"/>
        <end position="260"/>
    </location>
</feature>
<dbReference type="PRINTS" id="PR00032">
    <property type="entry name" value="HTHARAC"/>
</dbReference>
<keyword evidence="4" id="KW-0804">Transcription</keyword>
<dbReference type="EMBL" id="QGHC01000007">
    <property type="protein sequence ID" value="PWK86729.1"/>
    <property type="molecule type" value="Genomic_DNA"/>
</dbReference>
<accession>A0A316I171</accession>
<evidence type="ECO:0000256" key="5">
    <source>
        <dbReference type="SAM" id="MobiDB-lite"/>
    </source>
</evidence>
<feature type="region of interest" description="Disordered" evidence="5">
    <location>
        <begin position="1"/>
        <end position="34"/>
    </location>
</feature>
<dbReference type="GO" id="GO:0003700">
    <property type="term" value="F:DNA-binding transcription factor activity"/>
    <property type="evidence" value="ECO:0007669"/>
    <property type="project" value="InterPro"/>
</dbReference>
<dbReference type="InterPro" id="IPR018060">
    <property type="entry name" value="HTH_AraC"/>
</dbReference>
<keyword evidence="2" id="KW-0238">DNA-binding</keyword>
<dbReference type="InterPro" id="IPR020449">
    <property type="entry name" value="Tscrpt_reg_AraC-type_HTH"/>
</dbReference>
<evidence type="ECO:0000256" key="1">
    <source>
        <dbReference type="ARBA" id="ARBA00023015"/>
    </source>
</evidence>
<evidence type="ECO:0000259" key="6">
    <source>
        <dbReference type="PROSITE" id="PS01124"/>
    </source>
</evidence>
<keyword evidence="8" id="KW-1185">Reference proteome</keyword>
<evidence type="ECO:0000313" key="8">
    <source>
        <dbReference type="Proteomes" id="UP000245812"/>
    </source>
</evidence>
<organism evidence="7 8">
    <name type="scientific">Fulvimonas soli</name>
    <dbReference type="NCBI Taxonomy" id="155197"/>
    <lineage>
        <taxon>Bacteria</taxon>
        <taxon>Pseudomonadati</taxon>
        <taxon>Pseudomonadota</taxon>
        <taxon>Gammaproteobacteria</taxon>
        <taxon>Lysobacterales</taxon>
        <taxon>Rhodanobacteraceae</taxon>
        <taxon>Fulvimonas</taxon>
    </lineage>
</organism>
<evidence type="ECO:0000256" key="3">
    <source>
        <dbReference type="ARBA" id="ARBA00023159"/>
    </source>
</evidence>
<keyword evidence="1" id="KW-0805">Transcription regulation</keyword>
<evidence type="ECO:0000256" key="4">
    <source>
        <dbReference type="ARBA" id="ARBA00023163"/>
    </source>
</evidence>
<dbReference type="SUPFAM" id="SSF46689">
    <property type="entry name" value="Homeodomain-like"/>
    <property type="match status" value="2"/>
</dbReference>
<keyword evidence="3" id="KW-0010">Activator</keyword>
<dbReference type="PROSITE" id="PS01124">
    <property type="entry name" value="HTH_ARAC_FAMILY_2"/>
    <property type="match status" value="1"/>
</dbReference>
<dbReference type="InterPro" id="IPR009057">
    <property type="entry name" value="Homeodomain-like_sf"/>
</dbReference>
<dbReference type="Gene3D" id="1.10.10.60">
    <property type="entry name" value="Homeodomain-like"/>
    <property type="match status" value="2"/>
</dbReference>
<dbReference type="OrthoDB" id="8737373at2"/>
<evidence type="ECO:0000256" key="2">
    <source>
        <dbReference type="ARBA" id="ARBA00023125"/>
    </source>
</evidence>
<dbReference type="PROSITE" id="PS00041">
    <property type="entry name" value="HTH_ARAC_FAMILY_1"/>
    <property type="match status" value="1"/>
</dbReference>
<dbReference type="InterPro" id="IPR018062">
    <property type="entry name" value="HTH_AraC-typ_CS"/>
</dbReference>
<dbReference type="InterPro" id="IPR037923">
    <property type="entry name" value="HTH-like"/>
</dbReference>
<dbReference type="PANTHER" id="PTHR46796">
    <property type="entry name" value="HTH-TYPE TRANSCRIPTIONAL ACTIVATOR RHAS-RELATED"/>
    <property type="match status" value="1"/>
</dbReference>
<dbReference type="GO" id="GO:0043565">
    <property type="term" value="F:sequence-specific DNA binding"/>
    <property type="evidence" value="ECO:0007669"/>
    <property type="project" value="InterPro"/>
</dbReference>
<dbReference type="RefSeq" id="WP_109723730.1">
    <property type="nucleotide sequence ID" value="NZ_MSZV01000018.1"/>
</dbReference>
<dbReference type="InterPro" id="IPR050204">
    <property type="entry name" value="AraC_XylS_family_regulators"/>
</dbReference>
<dbReference type="Pfam" id="PF12833">
    <property type="entry name" value="HTH_18"/>
    <property type="match status" value="1"/>
</dbReference>
<sequence>MRHLQRANYGRPDHLRHTDGLQVSSTPYAGNGALPRHEHDEPYLCLVAAGGYRQDSSAGEHDCMPGLLLTHPRGHRHSNRFGPAGARCISIFFDGQPGGGIARLLSDHRRFRLPGADRLAARIEDELRATDDAAPLALQAAVLELAARACRMEGEQRPAWLERVRQRLHDDPLVAPSLHELAALAGVHPAHLARSFRRVHGVPVGEYLRGLRVELARRALRDARLSIAEVAAATGFSDQSHFARVFRRAVGLTPRDYRSRMQGAS</sequence>
<proteinExistence type="predicted"/>
<gene>
    <name evidence="7" type="ORF">C7456_107120</name>
</gene>
<reference evidence="7 8" key="1">
    <citation type="submission" date="2018-05" db="EMBL/GenBank/DDBJ databases">
        <title>Genomic Encyclopedia of Type Strains, Phase IV (KMG-IV): sequencing the most valuable type-strain genomes for metagenomic binning, comparative biology and taxonomic classification.</title>
        <authorList>
            <person name="Goeker M."/>
        </authorList>
    </citation>
    <scope>NUCLEOTIDE SEQUENCE [LARGE SCALE GENOMIC DNA]</scope>
    <source>
        <strain evidence="7 8">DSM 14263</strain>
    </source>
</reference>
<name>A0A316I171_9GAMM</name>
<protein>
    <submittedName>
        <fullName evidence="7">AraC family transcriptional regulator</fullName>
    </submittedName>
</protein>